<protein>
    <submittedName>
        <fullName evidence="2">Uncharacterized protein</fullName>
    </submittedName>
</protein>
<dbReference type="AlphaFoldDB" id="A0ABD2LH55"/>
<dbReference type="EMBL" id="JBICBT010000422">
    <property type="protein sequence ID" value="KAL3114222.1"/>
    <property type="molecule type" value="Genomic_DNA"/>
</dbReference>
<evidence type="ECO:0000313" key="3">
    <source>
        <dbReference type="Proteomes" id="UP001620626"/>
    </source>
</evidence>
<reference evidence="2 3" key="1">
    <citation type="submission" date="2024-10" db="EMBL/GenBank/DDBJ databases">
        <authorList>
            <person name="Kim D."/>
        </authorList>
    </citation>
    <scope>NUCLEOTIDE SEQUENCE [LARGE SCALE GENOMIC DNA]</scope>
    <source>
        <strain evidence="2">BH-2024</strain>
    </source>
</reference>
<feature type="compositionally biased region" description="Basic residues" evidence="1">
    <location>
        <begin position="119"/>
        <end position="128"/>
    </location>
</feature>
<comment type="caution">
    <text evidence="2">The sequence shown here is derived from an EMBL/GenBank/DDBJ whole genome shotgun (WGS) entry which is preliminary data.</text>
</comment>
<feature type="region of interest" description="Disordered" evidence="1">
    <location>
        <begin position="1"/>
        <end position="57"/>
    </location>
</feature>
<organism evidence="2 3">
    <name type="scientific">Heterodera trifolii</name>
    <dbReference type="NCBI Taxonomy" id="157864"/>
    <lineage>
        <taxon>Eukaryota</taxon>
        <taxon>Metazoa</taxon>
        <taxon>Ecdysozoa</taxon>
        <taxon>Nematoda</taxon>
        <taxon>Chromadorea</taxon>
        <taxon>Rhabditida</taxon>
        <taxon>Tylenchina</taxon>
        <taxon>Tylenchomorpha</taxon>
        <taxon>Tylenchoidea</taxon>
        <taxon>Heteroderidae</taxon>
        <taxon>Heteroderinae</taxon>
        <taxon>Heterodera</taxon>
    </lineage>
</organism>
<keyword evidence="3" id="KW-1185">Reference proteome</keyword>
<gene>
    <name evidence="2" type="ORF">niasHT_014066</name>
</gene>
<evidence type="ECO:0000313" key="2">
    <source>
        <dbReference type="EMBL" id="KAL3114222.1"/>
    </source>
</evidence>
<feature type="region of interest" description="Disordered" evidence="1">
    <location>
        <begin position="75"/>
        <end position="103"/>
    </location>
</feature>
<evidence type="ECO:0000256" key="1">
    <source>
        <dbReference type="SAM" id="MobiDB-lite"/>
    </source>
</evidence>
<feature type="region of interest" description="Disordered" evidence="1">
    <location>
        <begin position="118"/>
        <end position="155"/>
    </location>
</feature>
<proteinExistence type="predicted"/>
<feature type="compositionally biased region" description="Basic and acidic residues" evidence="1">
    <location>
        <begin position="33"/>
        <end position="57"/>
    </location>
</feature>
<accession>A0ABD2LH55</accession>
<sequence length="155" mass="18438">MARHGNKSAERRIVTKMPTETVPKQQRRKTEKKQKQDLRLRHGREKERERGEGVWRERRGREMYEQNHALCFSTEPVKQCPRGTTTNQGEEADQQHSGEKPKRVRFVCMDRAESEARRLTRQLRRGQRSVKVSGAHGESFTEEVDEPQQCWRRRN</sequence>
<name>A0ABD2LH55_9BILA</name>
<dbReference type="Proteomes" id="UP001620626">
    <property type="component" value="Unassembled WGS sequence"/>
</dbReference>